<name>A0A371GGR8_MUCPR</name>
<dbReference type="AlphaFoldDB" id="A0A371GGR8"/>
<dbReference type="OrthoDB" id="1436830at2759"/>
<evidence type="ECO:0000313" key="2">
    <source>
        <dbReference type="Proteomes" id="UP000257109"/>
    </source>
</evidence>
<sequence>MASNTQQFGVRGSAASRVVNEFAFPKGFGEVDGYKQHSISTKCDSITVNQLQSNGFGQIPSQTIINPKGNTKLVPLPFLTRIAQARKFELDEKLLQTFRKVEINIPLLDAIKQISKYENFLKELCTHKREKLKGDMEMGRNVSTLIKSEQWLMLFIVALETLKNKKNDHEERVFYVYTALNKGEVRNLAQGYRCVRNVDMNPSGKVTRPPGYRGYRVSHLCPLQTNTTVTDAKVPVAALEKTH</sequence>
<organism evidence="1 2">
    <name type="scientific">Mucuna pruriens</name>
    <name type="common">Velvet bean</name>
    <name type="synonym">Dolichos pruriens</name>
    <dbReference type="NCBI Taxonomy" id="157652"/>
    <lineage>
        <taxon>Eukaryota</taxon>
        <taxon>Viridiplantae</taxon>
        <taxon>Streptophyta</taxon>
        <taxon>Embryophyta</taxon>
        <taxon>Tracheophyta</taxon>
        <taxon>Spermatophyta</taxon>
        <taxon>Magnoliopsida</taxon>
        <taxon>eudicotyledons</taxon>
        <taxon>Gunneridae</taxon>
        <taxon>Pentapetalae</taxon>
        <taxon>rosids</taxon>
        <taxon>fabids</taxon>
        <taxon>Fabales</taxon>
        <taxon>Fabaceae</taxon>
        <taxon>Papilionoideae</taxon>
        <taxon>50 kb inversion clade</taxon>
        <taxon>NPAAA clade</taxon>
        <taxon>indigoferoid/millettioid clade</taxon>
        <taxon>Phaseoleae</taxon>
        <taxon>Mucuna</taxon>
    </lineage>
</organism>
<reference evidence="1" key="1">
    <citation type="submission" date="2018-05" db="EMBL/GenBank/DDBJ databases">
        <title>Draft genome of Mucuna pruriens seed.</title>
        <authorList>
            <person name="Nnadi N.E."/>
            <person name="Vos R."/>
            <person name="Hasami M.H."/>
            <person name="Devisetty U.K."/>
            <person name="Aguiy J.C."/>
        </authorList>
    </citation>
    <scope>NUCLEOTIDE SEQUENCE [LARGE SCALE GENOMIC DNA]</scope>
    <source>
        <strain evidence="1">JCA_2017</strain>
    </source>
</reference>
<dbReference type="EMBL" id="QJKJ01005592">
    <property type="protein sequence ID" value="RDX89731.1"/>
    <property type="molecule type" value="Genomic_DNA"/>
</dbReference>
<dbReference type="Proteomes" id="UP000257109">
    <property type="component" value="Unassembled WGS sequence"/>
</dbReference>
<gene>
    <name evidence="1" type="ORF">CR513_28508</name>
</gene>
<comment type="caution">
    <text evidence="1">The sequence shown here is derived from an EMBL/GenBank/DDBJ whole genome shotgun (WGS) entry which is preliminary data.</text>
</comment>
<keyword evidence="2" id="KW-1185">Reference proteome</keyword>
<feature type="non-terminal residue" evidence="1">
    <location>
        <position position="1"/>
    </location>
</feature>
<proteinExistence type="predicted"/>
<protein>
    <submittedName>
        <fullName evidence="1">Uncharacterized protein</fullName>
    </submittedName>
</protein>
<evidence type="ECO:0000313" key="1">
    <source>
        <dbReference type="EMBL" id="RDX89731.1"/>
    </source>
</evidence>
<accession>A0A371GGR8</accession>